<gene>
    <name evidence="10" type="ORF">ACFSOY_09065</name>
</gene>
<feature type="transmembrane region" description="Helical" evidence="8">
    <location>
        <begin position="394"/>
        <end position="413"/>
    </location>
</feature>
<protein>
    <submittedName>
        <fullName evidence="10">Phospholipid carrier-dependent glycosyltransferase</fullName>
    </submittedName>
</protein>
<dbReference type="Pfam" id="PF13231">
    <property type="entry name" value="PMT_2"/>
    <property type="match status" value="1"/>
</dbReference>
<feature type="transmembrane region" description="Helical" evidence="8">
    <location>
        <begin position="361"/>
        <end position="382"/>
    </location>
</feature>
<proteinExistence type="predicted"/>
<comment type="subcellular location">
    <subcellularLocation>
        <location evidence="1">Cell membrane</location>
        <topology evidence="1">Multi-pass membrane protein</topology>
    </subcellularLocation>
</comment>
<evidence type="ECO:0000256" key="5">
    <source>
        <dbReference type="ARBA" id="ARBA00022692"/>
    </source>
</evidence>
<evidence type="ECO:0000256" key="3">
    <source>
        <dbReference type="ARBA" id="ARBA00022676"/>
    </source>
</evidence>
<keyword evidence="7 8" id="KW-0472">Membrane</keyword>
<evidence type="ECO:0000313" key="10">
    <source>
        <dbReference type="EMBL" id="MFD2170145.1"/>
    </source>
</evidence>
<feature type="transmembrane region" description="Helical" evidence="8">
    <location>
        <begin position="206"/>
        <end position="225"/>
    </location>
</feature>
<evidence type="ECO:0000256" key="2">
    <source>
        <dbReference type="ARBA" id="ARBA00022475"/>
    </source>
</evidence>
<keyword evidence="4" id="KW-0808">Transferase</keyword>
<dbReference type="InterPro" id="IPR038731">
    <property type="entry name" value="RgtA/B/C-like"/>
</dbReference>
<keyword evidence="11" id="KW-1185">Reference proteome</keyword>
<dbReference type="PANTHER" id="PTHR33908">
    <property type="entry name" value="MANNOSYLTRANSFERASE YKCB-RELATED"/>
    <property type="match status" value="1"/>
</dbReference>
<evidence type="ECO:0000256" key="4">
    <source>
        <dbReference type="ARBA" id="ARBA00022679"/>
    </source>
</evidence>
<comment type="caution">
    <text evidence="10">The sequence shown here is derived from an EMBL/GenBank/DDBJ whole genome shotgun (WGS) entry which is preliminary data.</text>
</comment>
<dbReference type="RefSeq" id="WP_386045844.1">
    <property type="nucleotide sequence ID" value="NZ_JBHUIO010000005.1"/>
</dbReference>
<feature type="transmembrane region" description="Helical" evidence="8">
    <location>
        <begin position="419"/>
        <end position="439"/>
    </location>
</feature>
<reference evidence="11" key="1">
    <citation type="journal article" date="2019" name="Int. J. Syst. Evol. Microbiol.">
        <title>The Global Catalogue of Microorganisms (GCM) 10K type strain sequencing project: providing services to taxonomists for standard genome sequencing and annotation.</title>
        <authorList>
            <consortium name="The Broad Institute Genomics Platform"/>
            <consortium name="The Broad Institute Genome Sequencing Center for Infectious Disease"/>
            <person name="Wu L."/>
            <person name="Ma J."/>
        </authorList>
    </citation>
    <scope>NUCLEOTIDE SEQUENCE [LARGE SCALE GENOMIC DNA]</scope>
    <source>
        <strain evidence="11">CGMCC 1.13574</strain>
    </source>
</reference>
<evidence type="ECO:0000313" key="11">
    <source>
        <dbReference type="Proteomes" id="UP001597343"/>
    </source>
</evidence>
<evidence type="ECO:0000256" key="7">
    <source>
        <dbReference type="ARBA" id="ARBA00023136"/>
    </source>
</evidence>
<keyword evidence="2" id="KW-1003">Cell membrane</keyword>
<feature type="transmembrane region" description="Helical" evidence="8">
    <location>
        <begin position="12"/>
        <end position="30"/>
    </location>
</feature>
<evidence type="ECO:0000256" key="8">
    <source>
        <dbReference type="SAM" id="Phobius"/>
    </source>
</evidence>
<feature type="domain" description="Glycosyltransferase RgtA/B/C/D-like" evidence="9">
    <location>
        <begin position="76"/>
        <end position="223"/>
    </location>
</feature>
<evidence type="ECO:0000256" key="1">
    <source>
        <dbReference type="ARBA" id="ARBA00004651"/>
    </source>
</evidence>
<keyword evidence="6 8" id="KW-1133">Transmembrane helix</keyword>
<feature type="transmembrane region" description="Helical" evidence="8">
    <location>
        <begin position="93"/>
        <end position="113"/>
    </location>
</feature>
<keyword evidence="5 8" id="KW-0812">Transmembrane</keyword>
<accession>A0ABW4ZX32</accession>
<feature type="transmembrane region" description="Helical" evidence="8">
    <location>
        <begin position="133"/>
        <end position="158"/>
    </location>
</feature>
<dbReference type="PANTHER" id="PTHR33908:SF11">
    <property type="entry name" value="MEMBRANE PROTEIN"/>
    <property type="match status" value="1"/>
</dbReference>
<dbReference type="EMBL" id="JBHUIO010000005">
    <property type="protein sequence ID" value="MFD2170145.1"/>
    <property type="molecule type" value="Genomic_DNA"/>
</dbReference>
<feature type="transmembrane region" description="Helical" evidence="8">
    <location>
        <begin position="170"/>
        <end position="197"/>
    </location>
</feature>
<organism evidence="10 11">
    <name type="scientific">Tumebacillus lipolyticus</name>
    <dbReference type="NCBI Taxonomy" id="1280370"/>
    <lineage>
        <taxon>Bacteria</taxon>
        <taxon>Bacillati</taxon>
        <taxon>Bacillota</taxon>
        <taxon>Bacilli</taxon>
        <taxon>Bacillales</taxon>
        <taxon>Alicyclobacillaceae</taxon>
        <taxon>Tumebacillus</taxon>
    </lineage>
</organism>
<dbReference type="InterPro" id="IPR050297">
    <property type="entry name" value="LipidA_mod_glycosyltrf_83"/>
</dbReference>
<keyword evidence="3" id="KW-0328">Glycosyltransferase</keyword>
<dbReference type="Proteomes" id="UP001597343">
    <property type="component" value="Unassembled WGS sequence"/>
</dbReference>
<evidence type="ECO:0000259" key="9">
    <source>
        <dbReference type="Pfam" id="PF13231"/>
    </source>
</evidence>
<evidence type="ECO:0000256" key="6">
    <source>
        <dbReference type="ARBA" id="ARBA00022989"/>
    </source>
</evidence>
<name>A0ABW4ZX32_9BACL</name>
<sequence length="451" mass="50705">MTTISRKRPNYELISFLIITLVAVLFRIIWMKNVPSTPIFDFLTYQEIAANIANGYGHTYQGEAIAFQGMGYPTALGIFYKLVGTTSVEAGRWFNLLLSTCTLLLVYPIFRALTSSRKLALGAYALVAFLPNYIAYVNVIGAEVFLAFLFAAVIFLQLYRFNRYVRIPLLGIFIGLAALTKPVFLAYPLVAAAVYYLREKDLRSSLVFLLSVSLVMAATVAPWTIRNYQKFDRLIPVSYNSGYVLYLNNNANNVTGGWMPLKDAAASPELRSQIDQILEHGKRSEKLAHELDPLLKAEGKRWILAHPLEFAKLGLLRLQATFFSGAWDVQSWAMNDWYPEHPSWTKELERNIKAFRAVADVLIYAMSTLSFLFVGAGVVAALRSLFSRSAKLSNTLLLPTLNISFFILIYFVFEGQARYNFPVLFLLAFCAVFAANSIWRGVKKSGSLSVE</sequence>